<keyword evidence="3" id="KW-1185">Reference proteome</keyword>
<accession>A0A453M8T3</accession>
<reference evidence="3" key="1">
    <citation type="journal article" date="2014" name="Science">
        <title>Ancient hybridizations among the ancestral genomes of bread wheat.</title>
        <authorList>
            <consortium name="International Wheat Genome Sequencing Consortium,"/>
            <person name="Marcussen T."/>
            <person name="Sandve S.R."/>
            <person name="Heier L."/>
            <person name="Spannagl M."/>
            <person name="Pfeifer M."/>
            <person name="Jakobsen K.S."/>
            <person name="Wulff B.B."/>
            <person name="Steuernagel B."/>
            <person name="Mayer K.F."/>
            <person name="Olsen O.A."/>
        </authorList>
    </citation>
    <scope>NUCLEOTIDE SEQUENCE [LARGE SCALE GENOMIC DNA]</scope>
    <source>
        <strain evidence="3">cv. AL8/78</strain>
    </source>
</reference>
<evidence type="ECO:0000313" key="3">
    <source>
        <dbReference type="Proteomes" id="UP000015105"/>
    </source>
</evidence>
<reference evidence="2" key="5">
    <citation type="journal article" date="2021" name="G3 (Bethesda)">
        <title>Aegilops tauschii genome assembly Aet v5.0 features greater sequence contiguity and improved annotation.</title>
        <authorList>
            <person name="Wang L."/>
            <person name="Zhu T."/>
            <person name="Rodriguez J.C."/>
            <person name="Deal K.R."/>
            <person name="Dubcovsky J."/>
            <person name="McGuire P.E."/>
            <person name="Lux T."/>
            <person name="Spannagl M."/>
            <person name="Mayer K.F.X."/>
            <person name="Baldrich P."/>
            <person name="Meyers B.C."/>
            <person name="Huo N."/>
            <person name="Gu Y.Q."/>
            <person name="Zhou H."/>
            <person name="Devos K.M."/>
            <person name="Bennetzen J.L."/>
            <person name="Unver T."/>
            <person name="Budak H."/>
            <person name="Gulick P.J."/>
            <person name="Galiba G."/>
            <person name="Kalapos B."/>
            <person name="Nelson D.R."/>
            <person name="Li P."/>
            <person name="You F.M."/>
            <person name="Luo M.C."/>
            <person name="Dvorak J."/>
        </authorList>
    </citation>
    <scope>NUCLEOTIDE SEQUENCE [LARGE SCALE GENOMIC DNA]</scope>
    <source>
        <strain evidence="2">cv. AL8/78</strain>
    </source>
</reference>
<evidence type="ECO:0000256" key="1">
    <source>
        <dbReference type="SAM" id="MobiDB-lite"/>
    </source>
</evidence>
<sequence length="82" mass="8601">DVLEKLLNDDLLSRASKDGYAAIKISDPGTAYMKAEVTMHNVSPTDGAKIGSGYLKCMKGQGTDPPVSSPTGPSPLRAAEQH</sequence>
<evidence type="ECO:0000313" key="2">
    <source>
        <dbReference type="EnsemblPlants" id="AET5Gv21097100.15"/>
    </source>
</evidence>
<dbReference type="Proteomes" id="UP000015105">
    <property type="component" value="Chromosome 5D"/>
</dbReference>
<reference evidence="3" key="2">
    <citation type="journal article" date="2017" name="Nat. Plants">
        <title>The Aegilops tauschii genome reveals multiple impacts of transposons.</title>
        <authorList>
            <person name="Zhao G."/>
            <person name="Zou C."/>
            <person name="Li K."/>
            <person name="Wang K."/>
            <person name="Li T."/>
            <person name="Gao L."/>
            <person name="Zhang X."/>
            <person name="Wang H."/>
            <person name="Yang Z."/>
            <person name="Liu X."/>
            <person name="Jiang W."/>
            <person name="Mao L."/>
            <person name="Kong X."/>
            <person name="Jiao Y."/>
            <person name="Jia J."/>
        </authorList>
    </citation>
    <scope>NUCLEOTIDE SEQUENCE [LARGE SCALE GENOMIC DNA]</scope>
    <source>
        <strain evidence="3">cv. AL8/78</strain>
    </source>
</reference>
<feature type="region of interest" description="Disordered" evidence="1">
    <location>
        <begin position="59"/>
        <end position="82"/>
    </location>
</feature>
<dbReference type="AlphaFoldDB" id="A0A453M8T3"/>
<dbReference type="EnsemblPlants" id="AET5Gv21097100.15">
    <property type="protein sequence ID" value="AET5Gv21097100.15"/>
    <property type="gene ID" value="AET5Gv21097100"/>
</dbReference>
<proteinExistence type="predicted"/>
<protein>
    <submittedName>
        <fullName evidence="2">Uncharacterized protein</fullName>
    </submittedName>
</protein>
<organism evidence="2 3">
    <name type="scientific">Aegilops tauschii subsp. strangulata</name>
    <name type="common">Goatgrass</name>
    <dbReference type="NCBI Taxonomy" id="200361"/>
    <lineage>
        <taxon>Eukaryota</taxon>
        <taxon>Viridiplantae</taxon>
        <taxon>Streptophyta</taxon>
        <taxon>Embryophyta</taxon>
        <taxon>Tracheophyta</taxon>
        <taxon>Spermatophyta</taxon>
        <taxon>Magnoliopsida</taxon>
        <taxon>Liliopsida</taxon>
        <taxon>Poales</taxon>
        <taxon>Poaceae</taxon>
        <taxon>BOP clade</taxon>
        <taxon>Pooideae</taxon>
        <taxon>Triticodae</taxon>
        <taxon>Triticeae</taxon>
        <taxon>Triticinae</taxon>
        <taxon>Aegilops</taxon>
    </lineage>
</organism>
<name>A0A453M8T3_AEGTS</name>
<reference evidence="2" key="4">
    <citation type="submission" date="2019-03" db="UniProtKB">
        <authorList>
            <consortium name="EnsemblPlants"/>
        </authorList>
    </citation>
    <scope>IDENTIFICATION</scope>
</reference>
<dbReference type="Gramene" id="AET5Gv21097100.15">
    <property type="protein sequence ID" value="AET5Gv21097100.15"/>
    <property type="gene ID" value="AET5Gv21097100"/>
</dbReference>
<reference evidence="2" key="3">
    <citation type="journal article" date="2017" name="Nature">
        <title>Genome sequence of the progenitor of the wheat D genome Aegilops tauschii.</title>
        <authorList>
            <person name="Luo M.C."/>
            <person name="Gu Y.Q."/>
            <person name="Puiu D."/>
            <person name="Wang H."/>
            <person name="Twardziok S.O."/>
            <person name="Deal K.R."/>
            <person name="Huo N."/>
            <person name="Zhu T."/>
            <person name="Wang L."/>
            <person name="Wang Y."/>
            <person name="McGuire P.E."/>
            <person name="Liu S."/>
            <person name="Long H."/>
            <person name="Ramasamy R.K."/>
            <person name="Rodriguez J.C."/>
            <person name="Van S.L."/>
            <person name="Yuan L."/>
            <person name="Wang Z."/>
            <person name="Xia Z."/>
            <person name="Xiao L."/>
            <person name="Anderson O.D."/>
            <person name="Ouyang S."/>
            <person name="Liang Y."/>
            <person name="Zimin A.V."/>
            <person name="Pertea G."/>
            <person name="Qi P."/>
            <person name="Bennetzen J.L."/>
            <person name="Dai X."/>
            <person name="Dawson M.W."/>
            <person name="Muller H.G."/>
            <person name="Kugler K."/>
            <person name="Rivarola-Duarte L."/>
            <person name="Spannagl M."/>
            <person name="Mayer K.F.X."/>
            <person name="Lu F.H."/>
            <person name="Bevan M.W."/>
            <person name="Leroy P."/>
            <person name="Li P."/>
            <person name="You F.M."/>
            <person name="Sun Q."/>
            <person name="Liu Z."/>
            <person name="Lyons E."/>
            <person name="Wicker T."/>
            <person name="Salzberg S.L."/>
            <person name="Devos K.M."/>
            <person name="Dvorak J."/>
        </authorList>
    </citation>
    <scope>NUCLEOTIDE SEQUENCE [LARGE SCALE GENOMIC DNA]</scope>
    <source>
        <strain evidence="2">cv. AL8/78</strain>
    </source>
</reference>